<reference evidence="2 3" key="1">
    <citation type="submission" date="2020-03" db="EMBL/GenBank/DDBJ databases">
        <authorList>
            <person name="Lai Q."/>
        </authorList>
    </citation>
    <scope>NUCLEOTIDE SEQUENCE [LARGE SCALE GENOMIC DNA]</scope>
    <source>
        <strain evidence="2 3">CCUG 25036</strain>
    </source>
</reference>
<feature type="signal peptide" evidence="1">
    <location>
        <begin position="1"/>
        <end position="24"/>
    </location>
</feature>
<comment type="caution">
    <text evidence="2">The sequence shown here is derived from an EMBL/GenBank/DDBJ whole genome shotgun (WGS) entry which is preliminary data.</text>
</comment>
<accession>A0A7X5ZH90</accession>
<sequence length="133" mass="14922">MNSMSRILITLTCLFMLVACSSSGLVKNDFPADQRFLDVAENPKKFEGHEVTLRAWITLRHEDRNLWATMKDHESWKPVRCLSLVNYDALANLEPDLDGHFVEVTGTVINDASNNGTVIRLGACRDSPQQSDS</sequence>
<keyword evidence="1" id="KW-0732">Signal</keyword>
<gene>
    <name evidence="2" type="ORF">HBF25_03490</name>
</gene>
<name>A0A7X5ZH90_9GAMM</name>
<dbReference type="PROSITE" id="PS51257">
    <property type="entry name" value="PROKAR_LIPOPROTEIN"/>
    <property type="match status" value="1"/>
</dbReference>
<dbReference type="AlphaFoldDB" id="A0A7X5ZH90"/>
<protein>
    <recommendedName>
        <fullName evidence="4">Lipoprotein</fullName>
    </recommendedName>
</protein>
<evidence type="ECO:0000313" key="2">
    <source>
        <dbReference type="EMBL" id="NII05451.1"/>
    </source>
</evidence>
<evidence type="ECO:0008006" key="4">
    <source>
        <dbReference type="Google" id="ProtNLM"/>
    </source>
</evidence>
<evidence type="ECO:0000313" key="3">
    <source>
        <dbReference type="Proteomes" id="UP000490980"/>
    </source>
</evidence>
<evidence type="ECO:0000256" key="1">
    <source>
        <dbReference type="SAM" id="SignalP"/>
    </source>
</evidence>
<dbReference type="EMBL" id="JAARLZ010000002">
    <property type="protein sequence ID" value="NII05451.1"/>
    <property type="molecule type" value="Genomic_DNA"/>
</dbReference>
<feature type="chain" id="PRO_5031182331" description="Lipoprotein" evidence="1">
    <location>
        <begin position="25"/>
        <end position="133"/>
    </location>
</feature>
<organism evidence="2 3">
    <name type="scientific">Luteibacter anthropi</name>
    <dbReference type="NCBI Taxonomy" id="564369"/>
    <lineage>
        <taxon>Bacteria</taxon>
        <taxon>Pseudomonadati</taxon>
        <taxon>Pseudomonadota</taxon>
        <taxon>Gammaproteobacteria</taxon>
        <taxon>Lysobacterales</taxon>
        <taxon>Rhodanobacteraceae</taxon>
        <taxon>Luteibacter</taxon>
    </lineage>
</organism>
<dbReference type="Proteomes" id="UP000490980">
    <property type="component" value="Unassembled WGS sequence"/>
</dbReference>
<keyword evidence="3" id="KW-1185">Reference proteome</keyword>
<proteinExistence type="predicted"/>
<dbReference type="RefSeq" id="WP_166946561.1">
    <property type="nucleotide sequence ID" value="NZ_JAARLZ010000002.1"/>
</dbReference>